<dbReference type="GO" id="GO:0005886">
    <property type="term" value="C:plasma membrane"/>
    <property type="evidence" value="ECO:0007669"/>
    <property type="project" value="TreeGrafter"/>
</dbReference>
<evidence type="ECO:0000313" key="7">
    <source>
        <dbReference type="EMBL" id="BBB32684.1"/>
    </source>
</evidence>
<dbReference type="CDD" id="cd01115">
    <property type="entry name" value="SLC13_permease"/>
    <property type="match status" value="1"/>
</dbReference>
<proteinExistence type="predicted"/>
<dbReference type="RefSeq" id="WP_201326987.1">
    <property type="nucleotide sequence ID" value="NZ_AP017470.1"/>
</dbReference>
<evidence type="ECO:0000313" key="8">
    <source>
        <dbReference type="Proteomes" id="UP000595564"/>
    </source>
</evidence>
<dbReference type="InterPro" id="IPR031312">
    <property type="entry name" value="Na/sul_symport_CS"/>
</dbReference>
<feature type="transmembrane region" description="Helical" evidence="6">
    <location>
        <begin position="420"/>
        <end position="440"/>
    </location>
</feature>
<sequence length="481" mass="53000">MSRFKWIAIAFIGFLLIILFPIQGLNFNQKAVLATTFAMAILWLSDAIPMGATSLLPLALFPLLGVLSASEVAKPYAHRLIFLFLGGLIIAQAIQKWGLHKRIAVNIVDFLGANPNTIILGFMVATAFLSMWMSNTATTLMMMPIGLALIQSFSEKMKDSLDFLNFSKTLMLSIAFAASIGGVATLVGTPPNLVFAGMYNKLFGAQISFARWMEIGLPISLFLLAFAWVYMVFFCFPFKGLPKENMKKIIDIEKESLSKMSFEEKIVLVIFALTAIGWITRAGFNFGSFKIRGWVSFFPYGKYIKDSTVAMFFATLMFFLPAKEKGKAIIDFSDVVKIPWEVLFLFGGGFALAESFKATELTHWVGHKFAFITHLHPLVLVFLVILVLGTLTQFTSNTATTTIMLPILAGIAQTANIDPLILLIPATLGASFAFVLPVATPPNAIVMGSGVISVKDMAKAGIWLQVFATIFVTIYCYFFLM</sequence>
<feature type="transmembrane region" description="Helical" evidence="6">
    <location>
        <begin position="266"/>
        <end position="284"/>
    </location>
</feature>
<dbReference type="NCBIfam" id="TIGR00785">
    <property type="entry name" value="dass"/>
    <property type="match status" value="1"/>
</dbReference>
<keyword evidence="4 6" id="KW-1133">Transmembrane helix</keyword>
<accession>A0A7R6SYE4</accession>
<dbReference type="PROSITE" id="PS01271">
    <property type="entry name" value="NA_SULFATE"/>
    <property type="match status" value="1"/>
</dbReference>
<feature type="transmembrane region" description="Helical" evidence="6">
    <location>
        <begin position="48"/>
        <end position="68"/>
    </location>
</feature>
<organism evidence="7 8">
    <name type="scientific">Thermotomaculum hydrothermale</name>
    <dbReference type="NCBI Taxonomy" id="981385"/>
    <lineage>
        <taxon>Bacteria</taxon>
        <taxon>Pseudomonadati</taxon>
        <taxon>Acidobacteriota</taxon>
        <taxon>Holophagae</taxon>
        <taxon>Thermotomaculales</taxon>
        <taxon>Thermotomaculaceae</taxon>
        <taxon>Thermotomaculum</taxon>
    </lineage>
</organism>
<dbReference type="EMBL" id="AP017470">
    <property type="protein sequence ID" value="BBB32684.1"/>
    <property type="molecule type" value="Genomic_DNA"/>
</dbReference>
<evidence type="ECO:0000256" key="3">
    <source>
        <dbReference type="ARBA" id="ARBA00022692"/>
    </source>
</evidence>
<feature type="transmembrane region" description="Helical" evidence="6">
    <location>
        <begin position="170"/>
        <end position="195"/>
    </location>
</feature>
<reference evidence="7 8" key="1">
    <citation type="journal article" date="2012" name="Extremophiles">
        <title>Thermotomaculum hydrothermale gen. nov., sp. nov., a novel heterotrophic thermophile within the phylum Acidobacteria from a deep-sea hydrothermal vent chimney in the Southern Okinawa Trough.</title>
        <authorList>
            <person name="Izumi H."/>
            <person name="Nunoura T."/>
            <person name="Miyazaki M."/>
            <person name="Mino S."/>
            <person name="Toki T."/>
            <person name="Takai K."/>
            <person name="Sako Y."/>
            <person name="Sawabe T."/>
            <person name="Nakagawa S."/>
        </authorList>
    </citation>
    <scope>NUCLEOTIDE SEQUENCE [LARGE SCALE GENOMIC DNA]</scope>
    <source>
        <strain evidence="7 8">AC55</strain>
    </source>
</reference>
<dbReference type="Proteomes" id="UP000595564">
    <property type="component" value="Chromosome"/>
</dbReference>
<feature type="transmembrane region" description="Helical" evidence="6">
    <location>
        <begin position="379"/>
        <end position="408"/>
    </location>
</feature>
<evidence type="ECO:0000256" key="4">
    <source>
        <dbReference type="ARBA" id="ARBA00022989"/>
    </source>
</evidence>
<keyword evidence="5 6" id="KW-0472">Membrane</keyword>
<evidence type="ECO:0000256" key="1">
    <source>
        <dbReference type="ARBA" id="ARBA00004141"/>
    </source>
</evidence>
<feature type="transmembrane region" description="Helical" evidence="6">
    <location>
        <begin position="80"/>
        <end position="98"/>
    </location>
</feature>
<feature type="transmembrane region" description="Helical" evidence="6">
    <location>
        <begin position="460"/>
        <end position="480"/>
    </location>
</feature>
<keyword evidence="8" id="KW-1185">Reference proteome</keyword>
<evidence type="ECO:0000256" key="2">
    <source>
        <dbReference type="ARBA" id="ARBA00022448"/>
    </source>
</evidence>
<keyword evidence="2" id="KW-0813">Transport</keyword>
<dbReference type="AlphaFoldDB" id="A0A7R6SYE4"/>
<evidence type="ECO:0000256" key="6">
    <source>
        <dbReference type="SAM" id="Phobius"/>
    </source>
</evidence>
<feature type="transmembrane region" description="Helical" evidence="6">
    <location>
        <begin position="118"/>
        <end position="150"/>
    </location>
</feature>
<feature type="transmembrane region" description="Helical" evidence="6">
    <location>
        <begin position="342"/>
        <end position="359"/>
    </location>
</feature>
<dbReference type="GO" id="GO:0015141">
    <property type="term" value="F:succinate transmembrane transporter activity"/>
    <property type="evidence" value="ECO:0007669"/>
    <property type="project" value="UniProtKB-ARBA"/>
</dbReference>
<gene>
    <name evidence="7" type="ORF">TTHT_1152</name>
</gene>
<keyword evidence="3 6" id="KW-0812">Transmembrane</keyword>
<dbReference type="Pfam" id="PF00939">
    <property type="entry name" value="Na_sulph_symp"/>
    <property type="match status" value="1"/>
</dbReference>
<protein>
    <submittedName>
        <fullName evidence="7">Sodium-dependent dicarboxylate symporter, DASS Family</fullName>
    </submittedName>
</protein>
<comment type="subcellular location">
    <subcellularLocation>
        <location evidence="1">Membrane</location>
        <topology evidence="1">Multi-pass membrane protein</topology>
    </subcellularLocation>
</comment>
<feature type="transmembrane region" description="Helical" evidence="6">
    <location>
        <begin position="215"/>
        <end position="238"/>
    </location>
</feature>
<dbReference type="KEGG" id="thyd:TTHT_1152"/>
<dbReference type="InterPro" id="IPR001898">
    <property type="entry name" value="SLC13A/DASS"/>
</dbReference>
<dbReference type="PANTHER" id="PTHR10283:SF82">
    <property type="entry name" value="SOLUTE CARRIER FAMILY 13 MEMBER 2"/>
    <property type="match status" value="1"/>
</dbReference>
<dbReference type="PANTHER" id="PTHR10283">
    <property type="entry name" value="SOLUTE CARRIER FAMILY 13 MEMBER"/>
    <property type="match status" value="1"/>
</dbReference>
<feature type="transmembrane region" description="Helical" evidence="6">
    <location>
        <begin position="304"/>
        <end position="322"/>
    </location>
</feature>
<evidence type="ECO:0000256" key="5">
    <source>
        <dbReference type="ARBA" id="ARBA00023136"/>
    </source>
</evidence>
<name>A0A7R6SYE4_9BACT</name>